<dbReference type="Proteomes" id="UP000198461">
    <property type="component" value="Unassembled WGS sequence"/>
</dbReference>
<dbReference type="RefSeq" id="WP_074201855.1">
    <property type="nucleotide sequence ID" value="NZ_FSRE01000004.1"/>
</dbReference>
<dbReference type="OrthoDB" id="9799703at2"/>
<dbReference type="Gene3D" id="3.90.1570.10">
    <property type="entry name" value="tt1808, chain A"/>
    <property type="match status" value="1"/>
</dbReference>
<dbReference type="PANTHER" id="PTHR36558:SF1">
    <property type="entry name" value="RESTRICTION ENDONUCLEASE DOMAIN-CONTAINING PROTEIN-RELATED"/>
    <property type="match status" value="1"/>
</dbReference>
<dbReference type="STRING" id="364032.SAMN05443662_1575"/>
<keyword evidence="2" id="KW-0540">Nuclease</keyword>
<gene>
    <name evidence="2" type="ORF">SAMN05443662_1575</name>
</gene>
<reference evidence="2 3" key="1">
    <citation type="submission" date="2016-11" db="EMBL/GenBank/DDBJ databases">
        <authorList>
            <person name="Jaros S."/>
            <person name="Januszkiewicz K."/>
            <person name="Wedrychowicz H."/>
        </authorList>
    </citation>
    <scope>NUCLEOTIDE SEQUENCE [LARGE SCALE GENOMIC DNA]</scope>
    <source>
        <strain evidence="2 3">DSM 17737</strain>
    </source>
</reference>
<dbReference type="InterPro" id="IPR008538">
    <property type="entry name" value="Uma2"/>
</dbReference>
<organism evidence="2 3">
    <name type="scientific">Sulfurivirga caldicuralii</name>
    <dbReference type="NCBI Taxonomy" id="364032"/>
    <lineage>
        <taxon>Bacteria</taxon>
        <taxon>Pseudomonadati</taxon>
        <taxon>Pseudomonadota</taxon>
        <taxon>Gammaproteobacteria</taxon>
        <taxon>Thiotrichales</taxon>
        <taxon>Piscirickettsiaceae</taxon>
        <taxon>Sulfurivirga</taxon>
    </lineage>
</organism>
<keyword evidence="2" id="KW-0255">Endonuclease</keyword>
<feature type="domain" description="Putative restriction endonuclease" evidence="1">
    <location>
        <begin position="12"/>
        <end position="155"/>
    </location>
</feature>
<evidence type="ECO:0000313" key="3">
    <source>
        <dbReference type="Proteomes" id="UP000198461"/>
    </source>
</evidence>
<dbReference type="SUPFAM" id="SSF52980">
    <property type="entry name" value="Restriction endonuclease-like"/>
    <property type="match status" value="1"/>
</dbReference>
<dbReference type="CDD" id="cd06260">
    <property type="entry name" value="DUF820-like"/>
    <property type="match status" value="1"/>
</dbReference>
<keyword evidence="3" id="KW-1185">Reference proteome</keyword>
<dbReference type="EMBL" id="FSRE01000004">
    <property type="protein sequence ID" value="SIO15242.1"/>
    <property type="molecule type" value="Genomic_DNA"/>
</dbReference>
<dbReference type="PANTHER" id="PTHR36558">
    <property type="entry name" value="GLR1098 PROTEIN"/>
    <property type="match status" value="1"/>
</dbReference>
<name>A0A1N6H675_9GAMM</name>
<dbReference type="Pfam" id="PF05685">
    <property type="entry name" value="Uma2"/>
    <property type="match status" value="1"/>
</dbReference>
<evidence type="ECO:0000313" key="2">
    <source>
        <dbReference type="EMBL" id="SIO15242.1"/>
    </source>
</evidence>
<dbReference type="InterPro" id="IPR012296">
    <property type="entry name" value="Nuclease_put_TT1808"/>
</dbReference>
<proteinExistence type="predicted"/>
<dbReference type="AlphaFoldDB" id="A0A1N6H675"/>
<protein>
    <submittedName>
        <fullName evidence="2">Endonuclease, Uma2 family (Restriction endonuclease fold)</fullName>
    </submittedName>
</protein>
<evidence type="ECO:0000259" key="1">
    <source>
        <dbReference type="Pfam" id="PF05685"/>
    </source>
</evidence>
<dbReference type="InterPro" id="IPR011335">
    <property type="entry name" value="Restrct_endonuc-II-like"/>
</dbReference>
<sequence>MPALPYLHYTVKDYEQWPGDWELIEGHPVAMSPAPTLAHQRLNFLIMMALENSLAACEACQAIPDAQWRIDSDTVLRPDGVVICYQPQQYLTRAPEVVVEIISPSTAAIDEHYKFERYAIEGVRHYLLVYGEEKRVRHYVRNQQGQFVLANDRPQGVLKLPLSQGCEAQIDWDEIFKSFSKVLSSAR</sequence>
<accession>A0A1N6H675</accession>
<keyword evidence="2" id="KW-0378">Hydrolase</keyword>
<dbReference type="GO" id="GO:0004519">
    <property type="term" value="F:endonuclease activity"/>
    <property type="evidence" value="ECO:0007669"/>
    <property type="project" value="UniProtKB-KW"/>
</dbReference>